<comment type="pathway">
    <text evidence="5">Cofactor biosynthesis; nicotinate biosynthesis; nicotinate from nicotinamide: step 1/1.</text>
</comment>
<accession>A0A6C0IC28</accession>
<evidence type="ECO:0000256" key="4">
    <source>
        <dbReference type="ARBA" id="ARBA00022801"/>
    </source>
</evidence>
<evidence type="ECO:0000256" key="7">
    <source>
        <dbReference type="ARBA" id="ARBA00043224"/>
    </source>
</evidence>
<feature type="compositionally biased region" description="Polar residues" evidence="8">
    <location>
        <begin position="397"/>
        <end position="408"/>
    </location>
</feature>
<dbReference type="InterPro" id="IPR000868">
    <property type="entry name" value="Isochorismatase-like_dom"/>
</dbReference>
<proteinExistence type="inferred from homology"/>
<keyword evidence="4" id="KW-0378">Hydrolase</keyword>
<keyword evidence="3" id="KW-0479">Metal-binding</keyword>
<dbReference type="GO" id="GO:0046872">
    <property type="term" value="F:metal ion binding"/>
    <property type="evidence" value="ECO:0007669"/>
    <property type="project" value="UniProtKB-KW"/>
</dbReference>
<reference evidence="10" key="1">
    <citation type="journal article" date="2020" name="Nature">
        <title>Giant virus diversity and host interactions through global metagenomics.</title>
        <authorList>
            <person name="Schulz F."/>
            <person name="Roux S."/>
            <person name="Paez-Espino D."/>
            <person name="Jungbluth S."/>
            <person name="Walsh D.A."/>
            <person name="Denef V.J."/>
            <person name="McMahon K.D."/>
            <person name="Konstantinidis K.T."/>
            <person name="Eloe-Fadrosh E.A."/>
            <person name="Kyrpides N.C."/>
            <person name="Woyke T."/>
        </authorList>
    </citation>
    <scope>NUCLEOTIDE SEQUENCE</scope>
    <source>
        <strain evidence="10">GVMAG-M-3300023184-62</strain>
    </source>
</reference>
<evidence type="ECO:0000313" key="10">
    <source>
        <dbReference type="EMBL" id="QHT89946.1"/>
    </source>
</evidence>
<evidence type="ECO:0000256" key="2">
    <source>
        <dbReference type="ARBA" id="ARBA00022642"/>
    </source>
</evidence>
<name>A0A6C0IC28_9ZZZZ</name>
<evidence type="ECO:0000256" key="5">
    <source>
        <dbReference type="ARBA" id="ARBA00037900"/>
    </source>
</evidence>
<dbReference type="InterPro" id="IPR036380">
    <property type="entry name" value="Isochorismatase-like_sf"/>
</dbReference>
<evidence type="ECO:0000256" key="3">
    <source>
        <dbReference type="ARBA" id="ARBA00022723"/>
    </source>
</evidence>
<dbReference type="PANTHER" id="PTHR11080">
    <property type="entry name" value="PYRAZINAMIDASE/NICOTINAMIDASE"/>
    <property type="match status" value="1"/>
</dbReference>
<protein>
    <recommendedName>
        <fullName evidence="6">nicotinamidase</fullName>
        <ecNumber evidence="6">3.5.1.19</ecNumber>
    </recommendedName>
    <alternativeName>
        <fullName evidence="7">Nicotinamide deamidase</fullName>
    </alternativeName>
</protein>
<dbReference type="SUPFAM" id="SSF52499">
    <property type="entry name" value="Isochorismatase-like hydrolases"/>
    <property type="match status" value="1"/>
</dbReference>
<keyword evidence="2" id="KW-0662">Pyridine nucleotide biosynthesis</keyword>
<evidence type="ECO:0000259" key="9">
    <source>
        <dbReference type="Pfam" id="PF00857"/>
    </source>
</evidence>
<evidence type="ECO:0000256" key="6">
    <source>
        <dbReference type="ARBA" id="ARBA00039017"/>
    </source>
</evidence>
<feature type="region of interest" description="Disordered" evidence="8">
    <location>
        <begin position="395"/>
        <end position="428"/>
    </location>
</feature>
<organism evidence="10">
    <name type="scientific">viral metagenome</name>
    <dbReference type="NCBI Taxonomy" id="1070528"/>
    <lineage>
        <taxon>unclassified sequences</taxon>
        <taxon>metagenomes</taxon>
        <taxon>organismal metagenomes</taxon>
    </lineage>
</organism>
<dbReference type="GO" id="GO:0008936">
    <property type="term" value="F:nicotinamidase activity"/>
    <property type="evidence" value="ECO:0007669"/>
    <property type="project" value="UniProtKB-EC"/>
</dbReference>
<dbReference type="AlphaFoldDB" id="A0A6C0IC28"/>
<evidence type="ECO:0000256" key="8">
    <source>
        <dbReference type="SAM" id="MobiDB-lite"/>
    </source>
</evidence>
<evidence type="ECO:0000256" key="1">
    <source>
        <dbReference type="ARBA" id="ARBA00006336"/>
    </source>
</evidence>
<feature type="domain" description="Isochorismatase-like" evidence="9">
    <location>
        <begin position="58"/>
        <end position="157"/>
    </location>
</feature>
<dbReference type="Pfam" id="PF00857">
    <property type="entry name" value="Isochorismatase"/>
    <property type="match status" value="1"/>
</dbReference>
<feature type="compositionally biased region" description="Basic residues" evidence="8">
    <location>
        <begin position="411"/>
        <end position="428"/>
    </location>
</feature>
<dbReference type="Gene3D" id="3.40.50.850">
    <property type="entry name" value="Isochorismatase-like"/>
    <property type="match status" value="1"/>
</dbReference>
<dbReference type="PANTHER" id="PTHR11080:SF2">
    <property type="entry name" value="LD05707P"/>
    <property type="match status" value="1"/>
</dbReference>
<dbReference type="EC" id="3.5.1.19" evidence="6"/>
<comment type="similarity">
    <text evidence="1">Belongs to the isochorismatase family.</text>
</comment>
<sequence length="428" mass="46647">MPRYTRKRGGWVEGSANAGKTDLIEFHNRYMQRALDAVPGVLATSEQVPQGPGITNSLLIIDMQPDFANPDGAFSVADGLKLIPDLNAFIDANSTKFTKIVFSRDIHDVNHCSFFGAGGPDTGRKGPFPPHCIINSTGATIMPDLQKYKALPNASVIFKGMHPDVDSFGAEEYPNDSYSVSRQMGPECCAGKADGTLSSCSDATGGRYLADPSKGFDDVPFTPSEANTYAQIESQLGNKFSINDLIAAGSTEHNVFIVGLAGDFCCKDTAMNIAKLTAAGKTKGVKVNVYVIQSLMRYVFLPLHISPTKLEESVVRESNPNKPLHNYIFKRDYVAGTTRLLTPAELSALKFTKNASNNTNTAYINKNGAYSHFTNDPSVILRDYASVGVKMLMTPPDMTNAQEGSVPSSGGRRRKTMRRRRVSRRRKH</sequence>
<dbReference type="InterPro" id="IPR052347">
    <property type="entry name" value="Isochorismatase_Nicotinamidase"/>
</dbReference>
<dbReference type="EMBL" id="MN740152">
    <property type="protein sequence ID" value="QHT89946.1"/>
    <property type="molecule type" value="Genomic_DNA"/>
</dbReference>
<dbReference type="GO" id="GO:0019363">
    <property type="term" value="P:pyridine nucleotide biosynthetic process"/>
    <property type="evidence" value="ECO:0007669"/>
    <property type="project" value="UniProtKB-KW"/>
</dbReference>